<dbReference type="AlphaFoldDB" id="A0A2T6ZEF0"/>
<gene>
    <name evidence="1" type="ORF">B9Z19DRAFT_497898</name>
</gene>
<dbReference type="OrthoDB" id="76567at2759"/>
<organism evidence="1 2">
    <name type="scientific">Tuber borchii</name>
    <name type="common">White truffle</name>
    <dbReference type="NCBI Taxonomy" id="42251"/>
    <lineage>
        <taxon>Eukaryota</taxon>
        <taxon>Fungi</taxon>
        <taxon>Dikarya</taxon>
        <taxon>Ascomycota</taxon>
        <taxon>Pezizomycotina</taxon>
        <taxon>Pezizomycetes</taxon>
        <taxon>Pezizales</taxon>
        <taxon>Tuberaceae</taxon>
        <taxon>Tuber</taxon>
    </lineage>
</organism>
<sequence length="254" mass="29105">MTPKELAKLLQRDQYHVLDIVPQNFVELEHYLRSRAYTYRPGTRQLKIKMASQIHASVSDWAAGLKFQGKELNAFHPRDLLLVPGGRLIGFAGQYQGITKVPDCAIYPRGRSWPTIVFEVGYTEEYDDLKADVKLLLEGSSGKISKVFLIKLDPIYGGVRKIQKGFIEAWKLSNGVATKDLGRENLYPIPKSHADQEYVLTFEEVFRNRLDALTNDGWDKDHILRLRLDDLRPCVEEGIWRHLVQKGVLVDNDN</sequence>
<reference evidence="1 2" key="1">
    <citation type="submission" date="2017-04" db="EMBL/GenBank/DDBJ databases">
        <title>Draft genome sequence of Tuber borchii Vittad., a whitish edible truffle.</title>
        <authorList>
            <consortium name="DOE Joint Genome Institute"/>
            <person name="Murat C."/>
            <person name="Kuo A."/>
            <person name="Barry K.W."/>
            <person name="Clum A."/>
            <person name="Dockter R.B."/>
            <person name="Fauchery L."/>
            <person name="Iotti M."/>
            <person name="Kohler A."/>
            <person name="Labutti K."/>
            <person name="Lindquist E.A."/>
            <person name="Lipzen A."/>
            <person name="Ohm R.A."/>
            <person name="Wang M."/>
            <person name="Grigoriev I.V."/>
            <person name="Zambonelli A."/>
            <person name="Martin F.M."/>
        </authorList>
    </citation>
    <scope>NUCLEOTIDE SEQUENCE [LARGE SCALE GENOMIC DNA]</scope>
    <source>
        <strain evidence="1 2">Tbo3840</strain>
    </source>
</reference>
<dbReference type="EMBL" id="NESQ01000336">
    <property type="protein sequence ID" value="PUU73877.1"/>
    <property type="molecule type" value="Genomic_DNA"/>
</dbReference>
<dbReference type="Proteomes" id="UP000244722">
    <property type="component" value="Unassembled WGS sequence"/>
</dbReference>
<comment type="caution">
    <text evidence="1">The sequence shown here is derived from an EMBL/GenBank/DDBJ whole genome shotgun (WGS) entry which is preliminary data.</text>
</comment>
<name>A0A2T6ZEF0_TUBBO</name>
<protein>
    <submittedName>
        <fullName evidence="1">Uncharacterized protein</fullName>
    </submittedName>
</protein>
<evidence type="ECO:0000313" key="1">
    <source>
        <dbReference type="EMBL" id="PUU73877.1"/>
    </source>
</evidence>
<accession>A0A2T6ZEF0</accession>
<evidence type="ECO:0000313" key="2">
    <source>
        <dbReference type="Proteomes" id="UP000244722"/>
    </source>
</evidence>
<keyword evidence="2" id="KW-1185">Reference proteome</keyword>
<proteinExistence type="predicted"/>